<evidence type="ECO:0000313" key="3">
    <source>
        <dbReference type="RefSeq" id="XP_013791168.2"/>
    </source>
</evidence>
<feature type="non-terminal residue" evidence="3">
    <location>
        <position position="1"/>
    </location>
</feature>
<dbReference type="Pfam" id="PF19729">
    <property type="entry name" value="LRR_FBXL18"/>
    <property type="match status" value="1"/>
</dbReference>
<name>A0ABM1BYN0_LIMPO</name>
<dbReference type="InterPro" id="IPR045627">
    <property type="entry name" value="FBXL18_LRR"/>
</dbReference>
<organism evidence="2 3">
    <name type="scientific">Limulus polyphemus</name>
    <name type="common">Atlantic horseshoe crab</name>
    <dbReference type="NCBI Taxonomy" id="6850"/>
    <lineage>
        <taxon>Eukaryota</taxon>
        <taxon>Metazoa</taxon>
        <taxon>Ecdysozoa</taxon>
        <taxon>Arthropoda</taxon>
        <taxon>Chelicerata</taxon>
        <taxon>Merostomata</taxon>
        <taxon>Xiphosura</taxon>
        <taxon>Limulidae</taxon>
        <taxon>Limulus</taxon>
    </lineage>
</organism>
<proteinExistence type="predicted"/>
<protein>
    <submittedName>
        <fullName evidence="3">Uncharacterized protein LOC106475018</fullName>
    </submittedName>
</protein>
<dbReference type="InterPro" id="IPR032675">
    <property type="entry name" value="LRR_dom_sf"/>
</dbReference>
<dbReference type="RefSeq" id="XP_013791168.2">
    <property type="nucleotide sequence ID" value="XM_013935714.2"/>
</dbReference>
<keyword evidence="2" id="KW-1185">Reference proteome</keyword>
<sequence>HEGSVPLEQLVEHCPFLEELDIEGWDCTKSKHGNCGGQDLVPVSRFKHLRVLTLSYLAGVRHGKFLELIGKNCQLLRQLRLHYVGEYAHITYLASLLVTLRNLDRLIDLRIGHKALDLDSQNFWTAIQEIKSLQRLCLLTYESGKINANMVVRSLLQLPNLHVIHIHSMTFNKIVLNKAITRAFITKRDSSNCSLLEIVVDEANQNSYLKEAAHTETTVGKVTSQLCHKYSLCVMSSYIAKPKPRGLYVSA</sequence>
<evidence type="ECO:0000259" key="1">
    <source>
        <dbReference type="Pfam" id="PF19729"/>
    </source>
</evidence>
<dbReference type="Proteomes" id="UP000694941">
    <property type="component" value="Unplaced"/>
</dbReference>
<gene>
    <name evidence="3" type="primary">LOC106475018</name>
</gene>
<accession>A0ABM1BYN0</accession>
<dbReference type="SUPFAM" id="SSF52047">
    <property type="entry name" value="RNI-like"/>
    <property type="match status" value="1"/>
</dbReference>
<dbReference type="Gene3D" id="3.80.10.10">
    <property type="entry name" value="Ribonuclease Inhibitor"/>
    <property type="match status" value="1"/>
</dbReference>
<reference evidence="3" key="1">
    <citation type="submission" date="2025-08" db="UniProtKB">
        <authorList>
            <consortium name="RefSeq"/>
        </authorList>
    </citation>
    <scope>IDENTIFICATION</scope>
    <source>
        <tissue evidence="3">Muscle</tissue>
    </source>
</reference>
<evidence type="ECO:0000313" key="2">
    <source>
        <dbReference type="Proteomes" id="UP000694941"/>
    </source>
</evidence>
<feature type="domain" description="F-box/LRR-repeat protein 18 LRR" evidence="1">
    <location>
        <begin position="31"/>
        <end position="187"/>
    </location>
</feature>
<dbReference type="GeneID" id="106475018"/>